<keyword evidence="5" id="KW-0521">NADP</keyword>
<evidence type="ECO:0000256" key="5">
    <source>
        <dbReference type="ARBA" id="ARBA00022857"/>
    </source>
</evidence>
<dbReference type="Proteomes" id="UP000536179">
    <property type="component" value="Unassembled WGS sequence"/>
</dbReference>
<evidence type="ECO:0000256" key="2">
    <source>
        <dbReference type="ARBA" id="ARBA00008072"/>
    </source>
</evidence>
<dbReference type="SMART" id="SM00829">
    <property type="entry name" value="PKS_ER"/>
    <property type="match status" value="1"/>
</dbReference>
<dbReference type="Pfam" id="PF08240">
    <property type="entry name" value="ADH_N"/>
    <property type="match status" value="1"/>
</dbReference>
<proteinExistence type="inferred from homology"/>
<organism evidence="10 11">
    <name type="scientific">Aporhodopirellula rubra</name>
    <dbReference type="NCBI Taxonomy" id="980271"/>
    <lineage>
        <taxon>Bacteria</taxon>
        <taxon>Pseudomonadati</taxon>
        <taxon>Planctomycetota</taxon>
        <taxon>Planctomycetia</taxon>
        <taxon>Pirellulales</taxon>
        <taxon>Pirellulaceae</taxon>
        <taxon>Aporhodopirellula</taxon>
    </lineage>
</organism>
<dbReference type="PROSITE" id="PS00059">
    <property type="entry name" value="ADH_ZINC"/>
    <property type="match status" value="1"/>
</dbReference>
<dbReference type="EC" id="1.1.1.2" evidence="7"/>
<protein>
    <recommendedName>
        <fullName evidence="7">alcohol dehydrogenase (NADP(+))</fullName>
        <ecNumber evidence="7">1.1.1.2</ecNumber>
    </recommendedName>
</protein>
<evidence type="ECO:0000256" key="1">
    <source>
        <dbReference type="ARBA" id="ARBA00001947"/>
    </source>
</evidence>
<dbReference type="SUPFAM" id="SSF51735">
    <property type="entry name" value="NAD(P)-binding Rossmann-fold domains"/>
    <property type="match status" value="1"/>
</dbReference>
<dbReference type="Pfam" id="PF00107">
    <property type="entry name" value="ADH_zinc_N"/>
    <property type="match status" value="1"/>
</dbReference>
<evidence type="ECO:0000256" key="7">
    <source>
        <dbReference type="ARBA" id="ARBA00024074"/>
    </source>
</evidence>
<dbReference type="FunFam" id="3.90.180.10:FF:000018">
    <property type="entry name" value="NAD(P)-dependent alcohol dehydrogenase"/>
    <property type="match status" value="1"/>
</dbReference>
<evidence type="ECO:0000256" key="4">
    <source>
        <dbReference type="ARBA" id="ARBA00022833"/>
    </source>
</evidence>
<name>A0A7W5DY66_9BACT</name>
<keyword evidence="4 8" id="KW-0862">Zinc</keyword>
<evidence type="ECO:0000256" key="6">
    <source>
        <dbReference type="ARBA" id="ARBA00023002"/>
    </source>
</evidence>
<dbReference type="RefSeq" id="WP_184303670.1">
    <property type="nucleotide sequence ID" value="NZ_JACHXU010000004.1"/>
</dbReference>
<sequence>MQKIQAYAAHKSGGPFEPYEYDPGELQTHDVEIEVESCGICHSDLSMLDNEWQLTQYPFVGGHEVIGRVAAMGDNVPHLQLGDRVGLGWTSRSCMHCNQCMSGDHNLCPSAEGTITHQHGGFADRVRCHWGWATKVPEGVDAVSAGPLLCGGLTVFNPLLQYNLSPTSKVGIVGIGGLGHMALQFCDAWGCEVTAISRSRSKEEEARKLGADHFLATGEDGALESVAGHFDLILNTTDAELPWDAYIAALAPHGKLHTVGAAPKIEATVFPMIMGQKSLSSSPTGSIAATRTMFDFVARHDIRPMTEVYPMSKINEAFEKLRNGSPRYRLVLTREV</sequence>
<dbReference type="Gene3D" id="3.90.180.10">
    <property type="entry name" value="Medium-chain alcohol dehydrogenases, catalytic domain"/>
    <property type="match status" value="1"/>
</dbReference>
<evidence type="ECO:0000256" key="3">
    <source>
        <dbReference type="ARBA" id="ARBA00022723"/>
    </source>
</evidence>
<dbReference type="EMBL" id="JACHXU010000004">
    <property type="protein sequence ID" value="MBB3205772.1"/>
    <property type="molecule type" value="Genomic_DNA"/>
</dbReference>
<dbReference type="InterPro" id="IPR013154">
    <property type="entry name" value="ADH-like_N"/>
</dbReference>
<gene>
    <name evidence="10" type="ORF">FHS27_001576</name>
</gene>
<evidence type="ECO:0000313" key="11">
    <source>
        <dbReference type="Proteomes" id="UP000536179"/>
    </source>
</evidence>
<dbReference type="PANTHER" id="PTHR42683">
    <property type="entry name" value="ALDEHYDE REDUCTASE"/>
    <property type="match status" value="1"/>
</dbReference>
<dbReference type="SUPFAM" id="SSF50129">
    <property type="entry name" value="GroES-like"/>
    <property type="match status" value="1"/>
</dbReference>
<dbReference type="InterPro" id="IPR020843">
    <property type="entry name" value="ER"/>
</dbReference>
<dbReference type="InterPro" id="IPR047109">
    <property type="entry name" value="CAD-like"/>
</dbReference>
<dbReference type="AlphaFoldDB" id="A0A7W5DY66"/>
<dbReference type="GO" id="GO:0008106">
    <property type="term" value="F:alcohol dehydrogenase (NADP+) activity"/>
    <property type="evidence" value="ECO:0007669"/>
    <property type="project" value="UniProtKB-EC"/>
</dbReference>
<evidence type="ECO:0000256" key="8">
    <source>
        <dbReference type="RuleBase" id="RU361277"/>
    </source>
</evidence>
<comment type="caution">
    <text evidence="10">The sequence shown here is derived from an EMBL/GenBank/DDBJ whole genome shotgun (WGS) entry which is preliminary data.</text>
</comment>
<dbReference type="Gene3D" id="3.40.50.720">
    <property type="entry name" value="NAD(P)-binding Rossmann-like Domain"/>
    <property type="match status" value="1"/>
</dbReference>
<dbReference type="GO" id="GO:0008270">
    <property type="term" value="F:zinc ion binding"/>
    <property type="evidence" value="ECO:0007669"/>
    <property type="project" value="InterPro"/>
</dbReference>
<comment type="similarity">
    <text evidence="2 8">Belongs to the zinc-containing alcohol dehydrogenase family.</text>
</comment>
<keyword evidence="3 8" id="KW-0479">Metal-binding</keyword>
<dbReference type="FunFam" id="3.40.50.720:FF:000022">
    <property type="entry name" value="Cinnamyl alcohol dehydrogenase"/>
    <property type="match status" value="1"/>
</dbReference>
<accession>A0A7W5DY66</accession>
<dbReference type="CDD" id="cd05283">
    <property type="entry name" value="CAD1"/>
    <property type="match status" value="1"/>
</dbReference>
<dbReference type="InterPro" id="IPR013149">
    <property type="entry name" value="ADH-like_C"/>
</dbReference>
<evidence type="ECO:0000259" key="9">
    <source>
        <dbReference type="SMART" id="SM00829"/>
    </source>
</evidence>
<keyword evidence="11" id="KW-1185">Reference proteome</keyword>
<feature type="domain" description="Enoyl reductase (ER)" evidence="9">
    <location>
        <begin position="14"/>
        <end position="332"/>
    </location>
</feature>
<dbReference type="InterPro" id="IPR002328">
    <property type="entry name" value="ADH_Zn_CS"/>
</dbReference>
<keyword evidence="6 10" id="KW-0560">Oxidoreductase</keyword>
<dbReference type="InterPro" id="IPR011032">
    <property type="entry name" value="GroES-like_sf"/>
</dbReference>
<comment type="cofactor">
    <cofactor evidence="1 8">
        <name>Zn(2+)</name>
        <dbReference type="ChEBI" id="CHEBI:29105"/>
    </cofactor>
</comment>
<reference evidence="10 11" key="1">
    <citation type="submission" date="2020-08" db="EMBL/GenBank/DDBJ databases">
        <title>Genomic Encyclopedia of Type Strains, Phase III (KMG-III): the genomes of soil and plant-associated and newly described type strains.</title>
        <authorList>
            <person name="Whitman W."/>
        </authorList>
    </citation>
    <scope>NUCLEOTIDE SEQUENCE [LARGE SCALE GENOMIC DNA]</scope>
    <source>
        <strain evidence="10 11">CECT 8075</strain>
    </source>
</reference>
<evidence type="ECO:0000313" key="10">
    <source>
        <dbReference type="EMBL" id="MBB3205772.1"/>
    </source>
</evidence>
<dbReference type="InterPro" id="IPR036291">
    <property type="entry name" value="NAD(P)-bd_dom_sf"/>
</dbReference>